<comment type="catalytic activity">
    <reaction evidence="8">
        <text>beta-nicotinamide D-ribonucleotide + diphosphate = 5-phospho-alpha-D-ribose 1-diphosphate + nicotinamide + H(+)</text>
        <dbReference type="Rhea" id="RHEA:16149"/>
        <dbReference type="ChEBI" id="CHEBI:14649"/>
        <dbReference type="ChEBI" id="CHEBI:15378"/>
        <dbReference type="ChEBI" id="CHEBI:17154"/>
        <dbReference type="ChEBI" id="CHEBI:33019"/>
        <dbReference type="ChEBI" id="CHEBI:58017"/>
        <dbReference type="EC" id="2.4.2.12"/>
    </reaction>
    <physiologicalReaction direction="right-to-left" evidence="8">
        <dbReference type="Rhea" id="RHEA:16151"/>
    </physiologicalReaction>
</comment>
<dbReference type="GO" id="GO:0009435">
    <property type="term" value="P:NAD+ biosynthetic process"/>
    <property type="evidence" value="ECO:0007669"/>
    <property type="project" value="InterPro"/>
</dbReference>
<keyword evidence="2" id="KW-0662">Pyridine nucleotide biosynthesis</keyword>
<protein>
    <recommendedName>
        <fullName evidence="7">Nicotinamide phosphoribosyltransferase</fullName>
        <ecNumber evidence="6">2.4.2.12</ecNumber>
    </recommendedName>
</protein>
<gene>
    <name evidence="12" type="ORF">ALEPTO_LOCUS6640</name>
</gene>
<comment type="pathway">
    <text evidence="5">Cofactor biosynthesis; NAD(+) biosynthesis; nicotinamide D-ribonucleotide from 5-phospho-alpha-D-ribose 1-diphosphate and nicotinamide: step 1/1.</text>
</comment>
<feature type="binding site" evidence="9">
    <location>
        <begin position="300"/>
        <end position="302"/>
    </location>
    <ligand>
        <name>beta-nicotinamide D-ribonucleotide</name>
        <dbReference type="ChEBI" id="CHEBI:14649"/>
    </ligand>
</feature>
<accession>A0A9N9BKK8</accession>
<organism evidence="12 13">
    <name type="scientific">Ambispora leptoticha</name>
    <dbReference type="NCBI Taxonomy" id="144679"/>
    <lineage>
        <taxon>Eukaryota</taxon>
        <taxon>Fungi</taxon>
        <taxon>Fungi incertae sedis</taxon>
        <taxon>Mucoromycota</taxon>
        <taxon>Glomeromycotina</taxon>
        <taxon>Glomeromycetes</taxon>
        <taxon>Archaeosporales</taxon>
        <taxon>Ambisporaceae</taxon>
        <taxon>Ambispora</taxon>
    </lineage>
</organism>
<proteinExistence type="inferred from homology"/>
<evidence type="ECO:0000256" key="4">
    <source>
        <dbReference type="ARBA" id="ARBA00022679"/>
    </source>
</evidence>
<dbReference type="PANTHER" id="PTHR43816:SF1">
    <property type="entry name" value="NICOTINAMIDE PHOSPHORIBOSYLTRANSFERASE"/>
    <property type="match status" value="1"/>
</dbReference>
<comment type="similarity">
    <text evidence="1">Belongs to the NAPRTase family.</text>
</comment>
<dbReference type="PIRSF" id="PIRSF005943">
    <property type="entry name" value="NMPRT"/>
    <property type="match status" value="1"/>
</dbReference>
<name>A0A9N9BKK8_9GLOM</name>
<feature type="domain" description="Nicotinate/nicotinamide phosphoribosyltransferase" evidence="10">
    <location>
        <begin position="184"/>
        <end position="436"/>
    </location>
</feature>
<dbReference type="AlphaFoldDB" id="A0A9N9BKK8"/>
<evidence type="ECO:0000256" key="8">
    <source>
        <dbReference type="ARBA" id="ARBA00047835"/>
    </source>
</evidence>
<feature type="binding site" evidence="9">
    <location>
        <position position="372"/>
    </location>
    <ligand>
        <name>beta-nicotinamide D-ribonucleotide</name>
        <dbReference type="ChEBI" id="CHEBI:14649"/>
    </ligand>
</feature>
<evidence type="ECO:0000256" key="7">
    <source>
        <dbReference type="ARBA" id="ARBA00035036"/>
    </source>
</evidence>
<feature type="binding site" evidence="9">
    <location>
        <position position="241"/>
    </location>
    <ligand>
        <name>diphosphate</name>
        <dbReference type="ChEBI" id="CHEBI:33019"/>
    </ligand>
</feature>
<evidence type="ECO:0000313" key="13">
    <source>
        <dbReference type="Proteomes" id="UP000789508"/>
    </source>
</evidence>
<dbReference type="InterPro" id="IPR041529">
    <property type="entry name" value="DUF5598"/>
</dbReference>
<feature type="binding site" evidence="9">
    <location>
        <position position="300"/>
    </location>
    <ligand>
        <name>diphosphate</name>
        <dbReference type="ChEBI" id="CHEBI:33019"/>
    </ligand>
</feature>
<reference evidence="12" key="1">
    <citation type="submission" date="2021-06" db="EMBL/GenBank/DDBJ databases">
        <authorList>
            <person name="Kallberg Y."/>
            <person name="Tangrot J."/>
            <person name="Rosling A."/>
        </authorList>
    </citation>
    <scope>NUCLEOTIDE SEQUENCE</scope>
    <source>
        <strain evidence="12">FL130A</strain>
    </source>
</reference>
<keyword evidence="3" id="KW-0328">Glycosyltransferase</keyword>
<feature type="binding site" evidence="9">
    <location>
        <position position="380"/>
    </location>
    <ligand>
        <name>beta-nicotinamide D-ribonucleotide</name>
        <dbReference type="ChEBI" id="CHEBI:14649"/>
    </ligand>
</feature>
<evidence type="ECO:0000256" key="1">
    <source>
        <dbReference type="ARBA" id="ARBA00010897"/>
    </source>
</evidence>
<dbReference type="EMBL" id="CAJVPS010002383">
    <property type="protein sequence ID" value="CAG8567172.1"/>
    <property type="molecule type" value="Genomic_DNA"/>
</dbReference>
<evidence type="ECO:0000256" key="5">
    <source>
        <dbReference type="ARBA" id="ARBA00035007"/>
    </source>
</evidence>
<keyword evidence="4" id="KW-0808">Transferase</keyword>
<sequence length="506" mass="56506">MSGFYGIPLPVLTDSYKPSHSFLFPEAKKAVAYAEFRSGFKNDNEDTRIVFYGFRYIIENYISVKWTRKDVELAEKFFATHNAGYTNFPFPKDLILKFIEENDGYFPIKIEALPEGTVAHKHTPVFQITTEGEYTPLLTYLETLLLMAWYPSTVATCSRRARDVIEKAYQDTVDDDGYWTLESRLHDFGFRGCTGIEQSMLGGAAHLLNFTGTDTLSAAYYVQYHLNNGKPIGSSIPATEHSVMTAYKTEREAISKMIELFGFGAFACVMDSYDYAFALEKILPSVASQKLEKGGFMVLRPDSGDQVEVVLMALRAAEKVFGCDVNKKGYKVLRGCGVIQGDAVTSETLSAILAAAKEAGYSAQNIAFGMGGALLQKVNRDTMSFACKLSHITYSDDTKRDVMKIPKSDGGKISLPGEFVVQRNAEGVPIIHPKESAAPNTENLLRVVYDHGKVCDWDDFDTVRKRVAKEWSALPTKYDNISPELRVKIDKTIETLKKNRESLQMG</sequence>
<feature type="domain" description="Nicotinamide phosphoribosyltransferase N-terminal" evidence="11">
    <location>
        <begin position="11"/>
        <end position="110"/>
    </location>
</feature>
<evidence type="ECO:0000313" key="12">
    <source>
        <dbReference type="EMBL" id="CAG8567172.1"/>
    </source>
</evidence>
<evidence type="ECO:0000256" key="9">
    <source>
        <dbReference type="PIRSR" id="PIRSR005943-1"/>
    </source>
</evidence>
<evidence type="ECO:0000256" key="2">
    <source>
        <dbReference type="ARBA" id="ARBA00022642"/>
    </source>
</evidence>
<dbReference type="Pfam" id="PF04095">
    <property type="entry name" value="NAPRTase"/>
    <property type="match status" value="1"/>
</dbReference>
<dbReference type="InterPro" id="IPR036068">
    <property type="entry name" value="Nicotinate_pribotase-like_C"/>
</dbReference>
<dbReference type="PANTHER" id="PTHR43816">
    <property type="entry name" value="NICOTINAMIDE PHOSPHORIBOSYLTRANSFERASE"/>
    <property type="match status" value="1"/>
</dbReference>
<dbReference type="SUPFAM" id="SSF51690">
    <property type="entry name" value="Nicotinate/Quinolinate PRTase C-terminal domain-like"/>
    <property type="match status" value="1"/>
</dbReference>
<feature type="binding site" evidence="9">
    <location>
        <begin position="341"/>
        <end position="342"/>
    </location>
    <ligand>
        <name>beta-nicotinamide D-ribonucleotide</name>
        <dbReference type="ChEBI" id="CHEBI:14649"/>
    </ligand>
</feature>
<keyword evidence="13" id="KW-1185">Reference proteome</keyword>
<evidence type="ECO:0000259" key="11">
    <source>
        <dbReference type="Pfam" id="PF18127"/>
    </source>
</evidence>
<dbReference type="Gene3D" id="3.20.20.70">
    <property type="entry name" value="Aldolase class I"/>
    <property type="match status" value="1"/>
</dbReference>
<evidence type="ECO:0000256" key="6">
    <source>
        <dbReference type="ARBA" id="ARBA00035024"/>
    </source>
</evidence>
<dbReference type="OrthoDB" id="193380at2759"/>
<dbReference type="NCBIfam" id="NF006629">
    <property type="entry name" value="PRK09198.1"/>
    <property type="match status" value="1"/>
</dbReference>
<feature type="binding site" evidence="9">
    <location>
        <position position="214"/>
    </location>
    <ligand>
        <name>beta-nicotinamide D-ribonucleotide</name>
        <dbReference type="ChEBI" id="CHEBI:14649"/>
    </ligand>
</feature>
<dbReference type="InterPro" id="IPR041525">
    <property type="entry name" value="N/Namide_PRibTrfase"/>
</dbReference>
<dbReference type="InterPro" id="IPR013785">
    <property type="entry name" value="Aldolase_TIM"/>
</dbReference>
<dbReference type="Proteomes" id="UP000789508">
    <property type="component" value="Unassembled WGS sequence"/>
</dbReference>
<evidence type="ECO:0000256" key="3">
    <source>
        <dbReference type="ARBA" id="ARBA00022676"/>
    </source>
</evidence>
<dbReference type="EC" id="2.4.2.12" evidence="6"/>
<dbReference type="Pfam" id="PF18127">
    <property type="entry name" value="NAMPT_N"/>
    <property type="match status" value="1"/>
</dbReference>
<comment type="caution">
    <text evidence="12">The sequence shown here is derived from an EMBL/GenBank/DDBJ whole genome shotgun (WGS) entry which is preliminary data.</text>
</comment>
<feature type="binding site" evidence="9">
    <location>
        <position position="191"/>
    </location>
    <ligand>
        <name>diphosphate</name>
        <dbReference type="ChEBI" id="CHEBI:33019"/>
    </ligand>
</feature>
<evidence type="ECO:0000259" key="10">
    <source>
        <dbReference type="Pfam" id="PF04095"/>
    </source>
</evidence>
<dbReference type="InterPro" id="IPR016471">
    <property type="entry name" value="Nicotinamide_PRibTrfase"/>
</dbReference>
<dbReference type="GO" id="GO:0047280">
    <property type="term" value="F:nicotinamide phosphoribosyltransferase activity"/>
    <property type="evidence" value="ECO:0007669"/>
    <property type="project" value="UniProtKB-EC"/>
</dbReference>